<dbReference type="Gene3D" id="3.10.105.10">
    <property type="entry name" value="Dipeptide-binding Protein, Domain 3"/>
    <property type="match status" value="1"/>
</dbReference>
<dbReference type="GO" id="GO:0042597">
    <property type="term" value="C:periplasmic space"/>
    <property type="evidence" value="ECO:0007669"/>
    <property type="project" value="UniProtKB-ARBA"/>
</dbReference>
<dbReference type="GO" id="GO:0015833">
    <property type="term" value="P:peptide transport"/>
    <property type="evidence" value="ECO:0007669"/>
    <property type="project" value="TreeGrafter"/>
</dbReference>
<keyword evidence="7" id="KW-1185">Reference proteome</keyword>
<dbReference type="RefSeq" id="WP_131016534.1">
    <property type="nucleotide sequence ID" value="NZ_SIRE01000021.1"/>
</dbReference>
<reference evidence="6 7" key="1">
    <citation type="submission" date="2019-02" db="EMBL/GenBank/DDBJ databases">
        <title>Paenibacillus sp. nov., isolated from surface-sterilized tissue of Thalictrum simplex L.</title>
        <authorList>
            <person name="Tuo L."/>
        </authorList>
    </citation>
    <scope>NUCLEOTIDE SEQUENCE [LARGE SCALE GENOMIC DNA]</scope>
    <source>
        <strain evidence="6 7">N2SHLJ1</strain>
    </source>
</reference>
<evidence type="ECO:0000256" key="2">
    <source>
        <dbReference type="ARBA" id="ARBA00005695"/>
    </source>
</evidence>
<comment type="similarity">
    <text evidence="2">Belongs to the bacterial solute-binding protein 5 family.</text>
</comment>
<dbReference type="InterPro" id="IPR039424">
    <property type="entry name" value="SBP_5"/>
</dbReference>
<evidence type="ECO:0000256" key="4">
    <source>
        <dbReference type="SAM" id="SignalP"/>
    </source>
</evidence>
<evidence type="ECO:0000313" key="7">
    <source>
        <dbReference type="Proteomes" id="UP000293142"/>
    </source>
</evidence>
<evidence type="ECO:0000313" key="6">
    <source>
        <dbReference type="EMBL" id="TBL73301.1"/>
    </source>
</evidence>
<dbReference type="Pfam" id="PF00496">
    <property type="entry name" value="SBP_bac_5"/>
    <property type="match status" value="1"/>
</dbReference>
<gene>
    <name evidence="6" type="ORF">EYB31_26855</name>
</gene>
<dbReference type="SUPFAM" id="SSF53850">
    <property type="entry name" value="Periplasmic binding protein-like II"/>
    <property type="match status" value="1"/>
</dbReference>
<dbReference type="CDD" id="cd08502">
    <property type="entry name" value="PBP2_NikA_DppA_OppA_like_16"/>
    <property type="match status" value="1"/>
</dbReference>
<feature type="signal peptide" evidence="4">
    <location>
        <begin position="1"/>
        <end position="23"/>
    </location>
</feature>
<dbReference type="Gene3D" id="3.90.76.10">
    <property type="entry name" value="Dipeptide-binding Protein, Domain 1"/>
    <property type="match status" value="1"/>
</dbReference>
<dbReference type="OrthoDB" id="9796817at2"/>
<organism evidence="6 7">
    <name type="scientific">Paenibacillus thalictri</name>
    <dbReference type="NCBI Taxonomy" id="2527873"/>
    <lineage>
        <taxon>Bacteria</taxon>
        <taxon>Bacillati</taxon>
        <taxon>Bacillota</taxon>
        <taxon>Bacilli</taxon>
        <taxon>Bacillales</taxon>
        <taxon>Paenibacillaceae</taxon>
        <taxon>Paenibacillus</taxon>
    </lineage>
</organism>
<dbReference type="AlphaFoldDB" id="A0A4Q9DJT8"/>
<dbReference type="GO" id="GO:1904680">
    <property type="term" value="F:peptide transmembrane transporter activity"/>
    <property type="evidence" value="ECO:0007669"/>
    <property type="project" value="TreeGrafter"/>
</dbReference>
<sequence length="529" mass="58183">MKMKKWSFIISLCVLVSMLAACSSGDNTPAAGSGDAGAGKAAATGGEMRVAMSAQPPTLDPHMTTVTATRDTARTIYETLVTLNSKYQVTPMLAEKIDASADGKTYTFQLRKGVKFHNGKEMTADDVVASMNRWKEKSSRAQKILNGATFEAKDPGTVVLQLKAPSLEVLFTLATPTQFPAIMPKEVVEGADTKGVKEYIGTGPFKFVEWKQDQYIHVAKFADYQPLAAASDGLSGKKQALVDDLYFDIVTDGSTRLAGIQTGQYDIVLSLPTDNYEQLKSNSSVVSQVALSNTFNAVFNKKQGLFAKTELRQAVNAALDIDKIMVASFSEKEFYRESSSYLFNEQADWYSEAGKDKYNQKNADKAKSLLAAGGYNGEEVRILTTRDYDFYYNASVVMKEQLEKVGMKVKLDIYDWPTLTSRREDPSKWDILIAGLTPVTTPSQLLYMTPTWAGWTTDEKIASTLKSIDASATKEDAKKLWDGLQAYAWETLPIIKMGDYYALNATTKQVAGFGSFEGPVLWNTSVAKK</sequence>
<evidence type="ECO:0000259" key="5">
    <source>
        <dbReference type="Pfam" id="PF00496"/>
    </source>
</evidence>
<keyword evidence="3 4" id="KW-0732">Signal</keyword>
<evidence type="ECO:0000256" key="3">
    <source>
        <dbReference type="ARBA" id="ARBA00022729"/>
    </source>
</evidence>
<evidence type="ECO:0000256" key="1">
    <source>
        <dbReference type="ARBA" id="ARBA00004193"/>
    </source>
</evidence>
<comment type="subcellular location">
    <subcellularLocation>
        <location evidence="1">Cell membrane</location>
        <topology evidence="1">Lipid-anchor</topology>
    </subcellularLocation>
</comment>
<dbReference type="Proteomes" id="UP000293142">
    <property type="component" value="Unassembled WGS sequence"/>
</dbReference>
<feature type="chain" id="PRO_5038775350" evidence="4">
    <location>
        <begin position="24"/>
        <end position="529"/>
    </location>
</feature>
<dbReference type="PIRSF" id="PIRSF002741">
    <property type="entry name" value="MppA"/>
    <property type="match status" value="1"/>
</dbReference>
<dbReference type="InterPro" id="IPR000914">
    <property type="entry name" value="SBP_5_dom"/>
</dbReference>
<dbReference type="EMBL" id="SIRE01000021">
    <property type="protein sequence ID" value="TBL73301.1"/>
    <property type="molecule type" value="Genomic_DNA"/>
</dbReference>
<feature type="domain" description="Solute-binding protein family 5" evidence="5">
    <location>
        <begin position="88"/>
        <end position="446"/>
    </location>
</feature>
<name>A0A4Q9DJT8_9BACL</name>
<dbReference type="InterPro" id="IPR023765">
    <property type="entry name" value="SBP_5_CS"/>
</dbReference>
<dbReference type="PANTHER" id="PTHR30290:SF38">
    <property type="entry name" value="D,D-DIPEPTIDE-BINDING PERIPLASMIC PROTEIN DDPA-RELATED"/>
    <property type="match status" value="1"/>
</dbReference>
<dbReference type="GO" id="GO:0043190">
    <property type="term" value="C:ATP-binding cassette (ABC) transporter complex"/>
    <property type="evidence" value="ECO:0007669"/>
    <property type="project" value="InterPro"/>
</dbReference>
<dbReference type="Gene3D" id="3.40.190.10">
    <property type="entry name" value="Periplasmic binding protein-like II"/>
    <property type="match status" value="1"/>
</dbReference>
<dbReference type="PROSITE" id="PS51257">
    <property type="entry name" value="PROKAR_LIPOPROTEIN"/>
    <property type="match status" value="1"/>
</dbReference>
<comment type="caution">
    <text evidence="6">The sequence shown here is derived from an EMBL/GenBank/DDBJ whole genome shotgun (WGS) entry which is preliminary data.</text>
</comment>
<dbReference type="InterPro" id="IPR030678">
    <property type="entry name" value="Peptide/Ni-bd"/>
</dbReference>
<accession>A0A4Q9DJT8</accession>
<protein>
    <submittedName>
        <fullName evidence="6">ABC transporter substrate-binding protein</fullName>
    </submittedName>
</protein>
<dbReference type="PANTHER" id="PTHR30290">
    <property type="entry name" value="PERIPLASMIC BINDING COMPONENT OF ABC TRANSPORTER"/>
    <property type="match status" value="1"/>
</dbReference>
<dbReference type="PROSITE" id="PS01040">
    <property type="entry name" value="SBP_BACTERIAL_5"/>
    <property type="match status" value="1"/>
</dbReference>
<proteinExistence type="inferred from homology"/>